<evidence type="ECO:0000256" key="3">
    <source>
        <dbReference type="ARBA" id="ARBA00023235"/>
    </source>
</evidence>
<accession>A0AAE2VCC6</accession>
<organism evidence="9 10">
    <name type="scientific">Oceaniferula flava</name>
    <dbReference type="NCBI Taxonomy" id="2800421"/>
    <lineage>
        <taxon>Bacteria</taxon>
        <taxon>Pseudomonadati</taxon>
        <taxon>Verrucomicrobiota</taxon>
        <taxon>Verrucomicrobiia</taxon>
        <taxon>Verrucomicrobiales</taxon>
        <taxon>Verrucomicrobiaceae</taxon>
        <taxon>Oceaniferula</taxon>
    </lineage>
</organism>
<dbReference type="PANTHER" id="PTHR11142:SF0">
    <property type="entry name" value="TRNA PSEUDOURIDINE SYNTHASE-LIKE 1"/>
    <property type="match status" value="1"/>
</dbReference>
<dbReference type="EMBL" id="JAENIG010000004">
    <property type="protein sequence ID" value="MBK1854831.1"/>
    <property type="molecule type" value="Genomic_DNA"/>
</dbReference>
<proteinExistence type="inferred from homology"/>
<evidence type="ECO:0000256" key="6">
    <source>
        <dbReference type="PIRSR" id="PIRSR001430-2"/>
    </source>
</evidence>
<feature type="domain" description="Pseudouridine synthase I TruA alpha/beta" evidence="8">
    <location>
        <begin position="8"/>
        <end position="104"/>
    </location>
</feature>
<keyword evidence="3 4" id="KW-0413">Isomerase</keyword>
<evidence type="ECO:0000256" key="2">
    <source>
        <dbReference type="ARBA" id="ARBA00022694"/>
    </source>
</evidence>
<feature type="domain" description="Pseudouridine synthase I TruA alpha/beta" evidence="8">
    <location>
        <begin position="145"/>
        <end position="252"/>
    </location>
</feature>
<keyword evidence="2 4" id="KW-0819">tRNA processing</keyword>
<reference evidence="9" key="1">
    <citation type="submission" date="2021-01" db="EMBL/GenBank/DDBJ databases">
        <title>Modified the classification status of verrucomicrobia.</title>
        <authorList>
            <person name="Feng X."/>
        </authorList>
    </citation>
    <scope>NUCLEOTIDE SEQUENCE</scope>
    <source>
        <strain evidence="9">5K15</strain>
    </source>
</reference>
<dbReference type="GO" id="GO:0160147">
    <property type="term" value="F:tRNA pseudouridine(38-40) synthase activity"/>
    <property type="evidence" value="ECO:0007669"/>
    <property type="project" value="UniProtKB-EC"/>
</dbReference>
<evidence type="ECO:0000313" key="9">
    <source>
        <dbReference type="EMBL" id="MBK1854831.1"/>
    </source>
</evidence>
<gene>
    <name evidence="4 9" type="primary">truA</name>
    <name evidence="9" type="ORF">JIN83_07655</name>
</gene>
<evidence type="ECO:0000313" key="10">
    <source>
        <dbReference type="Proteomes" id="UP000634206"/>
    </source>
</evidence>
<dbReference type="Pfam" id="PF01416">
    <property type="entry name" value="PseudoU_synth_1"/>
    <property type="match status" value="2"/>
</dbReference>
<comment type="caution">
    <text evidence="4">Lacks conserved residue(s) required for the propagation of feature annotation.</text>
</comment>
<dbReference type="AlphaFoldDB" id="A0AAE2VCC6"/>
<dbReference type="PIRSF" id="PIRSF001430">
    <property type="entry name" value="tRNA_psdUrid_synth"/>
    <property type="match status" value="1"/>
</dbReference>
<dbReference type="InterPro" id="IPR020103">
    <property type="entry name" value="PsdUridine_synth_cat_dom_sf"/>
</dbReference>
<dbReference type="PANTHER" id="PTHR11142">
    <property type="entry name" value="PSEUDOURIDYLATE SYNTHASE"/>
    <property type="match status" value="1"/>
</dbReference>
<dbReference type="InterPro" id="IPR020094">
    <property type="entry name" value="TruA/RsuA/RluB/E/F_N"/>
</dbReference>
<dbReference type="HAMAP" id="MF_00171">
    <property type="entry name" value="TruA"/>
    <property type="match status" value="1"/>
</dbReference>
<dbReference type="InterPro" id="IPR020095">
    <property type="entry name" value="PsdUridine_synth_TruA_C"/>
</dbReference>
<name>A0AAE2VCC6_9BACT</name>
<dbReference type="GO" id="GO:0003723">
    <property type="term" value="F:RNA binding"/>
    <property type="evidence" value="ECO:0007669"/>
    <property type="project" value="InterPro"/>
</dbReference>
<dbReference type="Proteomes" id="UP000634206">
    <property type="component" value="Unassembled WGS sequence"/>
</dbReference>
<sequence length="252" mass="27695">MRLKLTIAYDGRPFEGWATQPGGNTVQDLLQKALSTVAKQEIKIQGSGRTDTGVHAHGQVAHFDAPEGLSMNPYNWVPAANSKLPATIRVIDCEQVADDFHARFSAVAKTYTYDLCLAPVLPPLQAGLAWHLPRQLDPASLEQALEILQGEHCFRAFAAKRGNETEDTSYRRSLSRCELQTLPNGYRITYTGNGFLYKMARLLTGAAIYTAQGRLRLDDLEGLLDQPADLPHGRSPYCAPADGLALDHVTYS</sequence>
<evidence type="ECO:0000259" key="8">
    <source>
        <dbReference type="Pfam" id="PF01416"/>
    </source>
</evidence>
<comment type="catalytic activity">
    <reaction evidence="4 7">
        <text>uridine(38/39/40) in tRNA = pseudouridine(38/39/40) in tRNA</text>
        <dbReference type="Rhea" id="RHEA:22376"/>
        <dbReference type="Rhea" id="RHEA-COMP:10085"/>
        <dbReference type="Rhea" id="RHEA-COMP:10087"/>
        <dbReference type="ChEBI" id="CHEBI:65314"/>
        <dbReference type="ChEBI" id="CHEBI:65315"/>
        <dbReference type="EC" id="5.4.99.12"/>
    </reaction>
</comment>
<evidence type="ECO:0000256" key="7">
    <source>
        <dbReference type="RuleBase" id="RU003792"/>
    </source>
</evidence>
<comment type="similarity">
    <text evidence="1 4 7">Belongs to the tRNA pseudouridine synthase TruA family.</text>
</comment>
<evidence type="ECO:0000256" key="1">
    <source>
        <dbReference type="ARBA" id="ARBA00009375"/>
    </source>
</evidence>
<dbReference type="InterPro" id="IPR020097">
    <property type="entry name" value="PsdUridine_synth_TruA_a/b_dom"/>
</dbReference>
<dbReference type="NCBIfam" id="TIGR00071">
    <property type="entry name" value="hisT_truA"/>
    <property type="match status" value="1"/>
</dbReference>
<dbReference type="EC" id="5.4.99.12" evidence="4"/>
<evidence type="ECO:0000256" key="4">
    <source>
        <dbReference type="HAMAP-Rule" id="MF_00171"/>
    </source>
</evidence>
<comment type="subunit">
    <text evidence="4">Homodimer.</text>
</comment>
<feature type="binding site" evidence="4 6">
    <location>
        <position position="111"/>
    </location>
    <ligand>
        <name>substrate</name>
    </ligand>
</feature>
<dbReference type="Gene3D" id="3.30.70.660">
    <property type="entry name" value="Pseudouridine synthase I, catalytic domain, C-terminal subdomain"/>
    <property type="match status" value="1"/>
</dbReference>
<dbReference type="CDD" id="cd02570">
    <property type="entry name" value="PseudoU_synth_EcTruA"/>
    <property type="match status" value="1"/>
</dbReference>
<feature type="active site" description="Nucleophile" evidence="4 5">
    <location>
        <position position="51"/>
    </location>
</feature>
<dbReference type="GO" id="GO:0031119">
    <property type="term" value="P:tRNA pseudouridine synthesis"/>
    <property type="evidence" value="ECO:0007669"/>
    <property type="project" value="UniProtKB-UniRule"/>
</dbReference>
<keyword evidence="10" id="KW-1185">Reference proteome</keyword>
<dbReference type="Gene3D" id="3.30.70.580">
    <property type="entry name" value="Pseudouridine synthase I, catalytic domain, N-terminal subdomain"/>
    <property type="match status" value="1"/>
</dbReference>
<comment type="function">
    <text evidence="4">Formation of pseudouridine at positions 38, 39 and 40 in the anticodon stem and loop of transfer RNAs.</text>
</comment>
<protein>
    <recommendedName>
        <fullName evidence="4">tRNA pseudouridine synthase A</fullName>
        <ecNumber evidence="4">5.4.99.12</ecNumber>
    </recommendedName>
    <alternativeName>
        <fullName evidence="4">tRNA pseudouridine(38-40) synthase</fullName>
    </alternativeName>
    <alternativeName>
        <fullName evidence="4">tRNA pseudouridylate synthase I</fullName>
    </alternativeName>
    <alternativeName>
        <fullName evidence="4">tRNA-uridine isomerase I</fullName>
    </alternativeName>
</protein>
<evidence type="ECO:0000256" key="5">
    <source>
        <dbReference type="PIRSR" id="PIRSR001430-1"/>
    </source>
</evidence>
<dbReference type="SUPFAM" id="SSF55120">
    <property type="entry name" value="Pseudouridine synthase"/>
    <property type="match status" value="1"/>
</dbReference>
<dbReference type="InterPro" id="IPR001406">
    <property type="entry name" value="PsdUridine_synth_TruA"/>
</dbReference>
<dbReference type="FunFam" id="3.30.70.580:FF:000001">
    <property type="entry name" value="tRNA pseudouridine synthase A"/>
    <property type="match status" value="1"/>
</dbReference>
<comment type="caution">
    <text evidence="9">The sequence shown here is derived from an EMBL/GenBank/DDBJ whole genome shotgun (WGS) entry which is preliminary data.</text>
</comment>